<name>A0A5C7E0C8_9BACT</name>
<dbReference type="EMBL" id="VOWB01000008">
    <property type="protein sequence ID" value="TXE84777.1"/>
    <property type="molecule type" value="Genomic_DNA"/>
</dbReference>
<keyword evidence="1" id="KW-0175">Coiled coil</keyword>
<dbReference type="AlphaFoldDB" id="A0A5C7E0C8"/>
<feature type="compositionally biased region" description="Basic and acidic residues" evidence="2">
    <location>
        <begin position="305"/>
        <end position="333"/>
    </location>
</feature>
<feature type="coiled-coil region" evidence="1">
    <location>
        <begin position="98"/>
        <end position="155"/>
    </location>
</feature>
<evidence type="ECO:0000256" key="2">
    <source>
        <dbReference type="SAM" id="MobiDB-lite"/>
    </source>
</evidence>
<dbReference type="Proteomes" id="UP000321310">
    <property type="component" value="Unassembled WGS sequence"/>
</dbReference>
<comment type="caution">
    <text evidence="3">The sequence shown here is derived from an EMBL/GenBank/DDBJ whole genome shotgun (WGS) entry which is preliminary data.</text>
</comment>
<dbReference type="RefSeq" id="WP_147574804.1">
    <property type="nucleotide sequence ID" value="NZ_VOWB01000008.1"/>
</dbReference>
<feature type="region of interest" description="Disordered" evidence="2">
    <location>
        <begin position="268"/>
        <end position="333"/>
    </location>
</feature>
<gene>
    <name evidence="3" type="ORF">FPD46_00645</name>
</gene>
<reference evidence="3 4" key="1">
    <citation type="submission" date="2019-07" db="EMBL/GenBank/DDBJ databases">
        <title>Rapid identification of Enteric Bacteria from Whole Genome Sequences (WGS) using Average Nucleotide Identity (ANI).</title>
        <authorList>
            <person name="Lane C."/>
        </authorList>
    </citation>
    <scope>NUCLEOTIDE SEQUENCE [LARGE SCALE GENOMIC DNA]</scope>
    <source>
        <strain evidence="3 4">2016D-0250</strain>
    </source>
</reference>
<protein>
    <submittedName>
        <fullName evidence="3">Uncharacterized protein</fullName>
    </submittedName>
</protein>
<evidence type="ECO:0000256" key="1">
    <source>
        <dbReference type="SAM" id="Coils"/>
    </source>
</evidence>
<proteinExistence type="predicted"/>
<evidence type="ECO:0000313" key="4">
    <source>
        <dbReference type="Proteomes" id="UP000321310"/>
    </source>
</evidence>
<accession>A0A5C7E0C8</accession>
<sequence>MEKIIKNIEEHSKIKNDKKYEEFAEQLLLFKKQIEENNKDINLNNPDNFYNKLKEHVEKEFQDDEEYKSFFLNQSGALVLEFKEKGFIDLSNFYTNFSKNYLKDLENTELENEEQIERKKAIDELMELIEQNEDLTEKTENIKEDIAHLNEIENESEEKKRLNAQDMINFINDESQIYFPFDRNETLNNIRFMSNFNSELLKLNTSQINEMIENVKKKNEILEKELNQLMIVKKEKIEELKNEMEKNSNNTLLILNEKDLDSENFQEELKSDGEQEVNQENENQKNQETEDQVQLLEQALAEMENMDKEREQNFQEELKSDEKQEIKKINKKQ</sequence>
<organism evidence="3 4">
    <name type="scientific">Campylobacter peloridis</name>
    <dbReference type="NCBI Taxonomy" id="488546"/>
    <lineage>
        <taxon>Bacteria</taxon>
        <taxon>Pseudomonadati</taxon>
        <taxon>Campylobacterota</taxon>
        <taxon>Epsilonproteobacteria</taxon>
        <taxon>Campylobacterales</taxon>
        <taxon>Campylobacteraceae</taxon>
        <taxon>Campylobacter</taxon>
    </lineage>
</organism>
<evidence type="ECO:0000313" key="3">
    <source>
        <dbReference type="EMBL" id="TXE84777.1"/>
    </source>
</evidence>